<comment type="similarity">
    <text evidence="7">Belongs to the TRAP transporter large permease family.</text>
</comment>
<comment type="subunit">
    <text evidence="7">The complex comprises the extracytoplasmic solute receptor protein and the two transmembrane proteins.</text>
</comment>
<dbReference type="OrthoDB" id="9783448at2"/>
<evidence type="ECO:0000313" key="10">
    <source>
        <dbReference type="Proteomes" id="UP000263993"/>
    </source>
</evidence>
<feature type="transmembrane region" description="Helical" evidence="7">
    <location>
        <begin position="223"/>
        <end position="244"/>
    </location>
</feature>
<evidence type="ECO:0000256" key="3">
    <source>
        <dbReference type="ARBA" id="ARBA00022519"/>
    </source>
</evidence>
<keyword evidence="4 7" id="KW-0812">Transmembrane</keyword>
<feature type="transmembrane region" description="Helical" evidence="7">
    <location>
        <begin position="342"/>
        <end position="359"/>
    </location>
</feature>
<dbReference type="PANTHER" id="PTHR33362">
    <property type="entry name" value="SIALIC ACID TRAP TRANSPORTER PERMEASE PROTEIN SIAT-RELATED"/>
    <property type="match status" value="1"/>
</dbReference>
<dbReference type="AlphaFoldDB" id="A0A371B7V0"/>
<dbReference type="PANTHER" id="PTHR33362:SF5">
    <property type="entry name" value="C4-DICARBOXYLATE TRAP TRANSPORTER LARGE PERMEASE PROTEIN DCTM"/>
    <property type="match status" value="1"/>
</dbReference>
<dbReference type="EMBL" id="QRGO01000001">
    <property type="protein sequence ID" value="RDV03577.1"/>
    <property type="molecule type" value="Genomic_DNA"/>
</dbReference>
<dbReference type="Pfam" id="PF06808">
    <property type="entry name" value="DctM"/>
    <property type="match status" value="1"/>
</dbReference>
<feature type="domain" description="TRAP C4-dicarboxylate transport system permease DctM subunit" evidence="8">
    <location>
        <begin position="11"/>
        <end position="426"/>
    </location>
</feature>
<evidence type="ECO:0000313" key="9">
    <source>
        <dbReference type="EMBL" id="RDV03577.1"/>
    </source>
</evidence>
<protein>
    <recommendedName>
        <fullName evidence="7">TRAP transporter large permease protein</fullName>
    </recommendedName>
</protein>
<keyword evidence="3 7" id="KW-0997">Cell inner membrane</keyword>
<dbReference type="Proteomes" id="UP000263993">
    <property type="component" value="Unassembled WGS sequence"/>
</dbReference>
<feature type="transmembrane region" description="Helical" evidence="7">
    <location>
        <begin position="6"/>
        <end position="39"/>
    </location>
</feature>
<name>A0A371B7V0_9BRAD</name>
<feature type="transmembrane region" description="Helical" evidence="7">
    <location>
        <begin position="365"/>
        <end position="388"/>
    </location>
</feature>
<dbReference type="RefSeq" id="WP_115515603.1">
    <property type="nucleotide sequence ID" value="NZ_QRGO01000001.1"/>
</dbReference>
<comment type="subcellular location">
    <subcellularLocation>
        <location evidence="1 7">Cell inner membrane</location>
        <topology evidence="1 7">Multi-pass membrane protein</topology>
    </subcellularLocation>
</comment>
<organism evidence="9 10">
    <name type="scientific">Undibacter mobilis</name>
    <dbReference type="NCBI Taxonomy" id="2292256"/>
    <lineage>
        <taxon>Bacteria</taxon>
        <taxon>Pseudomonadati</taxon>
        <taxon>Pseudomonadota</taxon>
        <taxon>Alphaproteobacteria</taxon>
        <taxon>Hyphomicrobiales</taxon>
        <taxon>Nitrobacteraceae</taxon>
        <taxon>Undibacter</taxon>
    </lineage>
</organism>
<keyword evidence="2" id="KW-1003">Cell membrane</keyword>
<evidence type="ECO:0000259" key="8">
    <source>
        <dbReference type="Pfam" id="PF06808"/>
    </source>
</evidence>
<dbReference type="NCBIfam" id="TIGR00786">
    <property type="entry name" value="dctM"/>
    <property type="match status" value="1"/>
</dbReference>
<evidence type="ECO:0000256" key="7">
    <source>
        <dbReference type="RuleBase" id="RU369079"/>
    </source>
</evidence>
<feature type="transmembrane region" description="Helical" evidence="7">
    <location>
        <begin position="313"/>
        <end position="335"/>
    </location>
</feature>
<reference evidence="10" key="1">
    <citation type="submission" date="2018-08" db="EMBL/GenBank/DDBJ databases">
        <authorList>
            <person name="Kim S.-J."/>
            <person name="Jung G.-Y."/>
        </authorList>
    </citation>
    <scope>NUCLEOTIDE SEQUENCE [LARGE SCALE GENOMIC DNA]</scope>
    <source>
        <strain evidence="10">GY_H</strain>
    </source>
</reference>
<comment type="caution">
    <text evidence="9">The sequence shown here is derived from an EMBL/GenBank/DDBJ whole genome shotgun (WGS) entry which is preliminary data.</text>
</comment>
<keyword evidence="7" id="KW-0813">Transport</keyword>
<keyword evidence="6 7" id="KW-0472">Membrane</keyword>
<keyword evidence="5 7" id="KW-1133">Transmembrane helix</keyword>
<comment type="function">
    <text evidence="7">Part of the tripartite ATP-independent periplasmic (TRAP) transport system.</text>
</comment>
<feature type="transmembrane region" description="Helical" evidence="7">
    <location>
        <begin position="60"/>
        <end position="80"/>
    </location>
</feature>
<feature type="transmembrane region" description="Helical" evidence="7">
    <location>
        <begin position="100"/>
        <end position="122"/>
    </location>
</feature>
<evidence type="ECO:0000256" key="5">
    <source>
        <dbReference type="ARBA" id="ARBA00022989"/>
    </source>
</evidence>
<dbReference type="PIRSF" id="PIRSF006066">
    <property type="entry name" value="HI0050"/>
    <property type="match status" value="1"/>
</dbReference>
<sequence>MTATTIGVIGLASLVVLILLRIPVAVALGLVGFFGYAALDGFGRANLMISGVPVEFASTYTLSVVPLFTLMGAVAASAGLSSDLFQAGRVLFRGARGSLAIASIFASAMFGAVCGSSVATALTMSKVSIPEMLRAKYPPALAAGAVAAGGTLGILIPPSLILMIYAIIAQQSVAKLFMAALIPGIILTVLYSITALIYYRWLTGNAPEPEYAQRQSDTLVRSFARIWHVILLFGITLGGIYAGWFTPTEAAAIGALGAILLGLVLGRHKMSDTVACFFETISLVSSLVFIVIASAVFSYFVVQTGVSNQLIGVVKGIGLGAIGIITAVCVLYIVLGAFLEGIGMLLITVPITLPLVLSYGYDPVWFGVLLVILIELGLIHPPMGMNLFAINAVTKDIGILDIYKGSVPFLIAPLLLIVLMIMFPQIVLWLPAQLH</sequence>
<feature type="transmembrane region" description="Helical" evidence="7">
    <location>
        <begin position="409"/>
        <end position="430"/>
    </location>
</feature>
<dbReference type="GO" id="GO:0022857">
    <property type="term" value="F:transmembrane transporter activity"/>
    <property type="evidence" value="ECO:0007669"/>
    <property type="project" value="UniProtKB-UniRule"/>
</dbReference>
<proteinExistence type="inferred from homology"/>
<dbReference type="InterPro" id="IPR010656">
    <property type="entry name" value="DctM"/>
</dbReference>
<dbReference type="GO" id="GO:0005886">
    <property type="term" value="C:plasma membrane"/>
    <property type="evidence" value="ECO:0007669"/>
    <property type="project" value="UniProtKB-SubCell"/>
</dbReference>
<accession>A0A371B7V0</accession>
<feature type="transmembrane region" description="Helical" evidence="7">
    <location>
        <begin position="143"/>
        <end position="168"/>
    </location>
</feature>
<evidence type="ECO:0000256" key="4">
    <source>
        <dbReference type="ARBA" id="ARBA00022692"/>
    </source>
</evidence>
<feature type="transmembrane region" description="Helical" evidence="7">
    <location>
        <begin position="278"/>
        <end position="301"/>
    </location>
</feature>
<dbReference type="InterPro" id="IPR004681">
    <property type="entry name" value="TRAP_DctM"/>
</dbReference>
<evidence type="ECO:0000256" key="1">
    <source>
        <dbReference type="ARBA" id="ARBA00004429"/>
    </source>
</evidence>
<feature type="transmembrane region" description="Helical" evidence="7">
    <location>
        <begin position="180"/>
        <end position="202"/>
    </location>
</feature>
<evidence type="ECO:0000256" key="6">
    <source>
        <dbReference type="ARBA" id="ARBA00023136"/>
    </source>
</evidence>
<gene>
    <name evidence="9" type="ORF">DXH78_02640</name>
</gene>
<evidence type="ECO:0000256" key="2">
    <source>
        <dbReference type="ARBA" id="ARBA00022475"/>
    </source>
</evidence>
<keyword evidence="10" id="KW-1185">Reference proteome</keyword>
<feature type="transmembrane region" description="Helical" evidence="7">
    <location>
        <begin position="250"/>
        <end position="266"/>
    </location>
</feature>